<dbReference type="InterPro" id="IPR040052">
    <property type="entry name" value="RBM17"/>
</dbReference>
<sequence>MSLYDDLGVETSDSKTEGWSKNFKLLQSQLQVKKAALTQAKSQRTKQSTVLAPVIDLKRGGSSDDRQIVDTPPHVAAGLKDPVPSGFSAGEVLIPLADEYDPMFPNDYEKVVKRQREERQRQRELERQKEIEEREKRRKDRHEASGFSRRPDPDSDEDEDYERERRKRSMGGAAIAPPTSLVEKDKELPRDFPYEEDSRPRSQSSKAAIPPPVYEEQDRPRSPTGPSNSFLANMGILVSLLCFSSTVPRDFPYEEDSRPRSQSSKAAIPPPVYEEQDRPRSPTGPSNSFLANMGGTVAHKIMQKYGFREGQGLGKHEQGLSTALSVEKTSKRGGKIIVGDATEKDASKKSDSNPLTEILKCPTKVVLLRNMVGAGEVDEDLEVETKEECEKYGKVGKCVIFESPGHIPDIFWHPHWGVKSSMQKTILSTAHVPSASDILDAVVLVHEDVDSGNAGGDVVHGVSSVLLPRAERGRWARLPAQVRLLLVLAAGTHSRRKSREQLTAPASSLI</sequence>
<evidence type="ECO:0000313" key="4">
    <source>
        <dbReference type="EMBL" id="ELW65006.1"/>
    </source>
</evidence>
<dbReference type="GO" id="GO:0045292">
    <property type="term" value="P:mRNA cis splicing, via spliceosome"/>
    <property type="evidence" value="ECO:0007669"/>
    <property type="project" value="UniProtKB-UniRule"/>
</dbReference>
<feature type="compositionally biased region" description="Basic and acidic residues" evidence="2">
    <location>
        <begin position="57"/>
        <end position="68"/>
    </location>
</feature>
<dbReference type="InParanoid" id="L9KQH4"/>
<dbReference type="PROSITE" id="PS50174">
    <property type="entry name" value="G_PATCH"/>
    <property type="match status" value="1"/>
</dbReference>
<evidence type="ECO:0000313" key="5">
    <source>
        <dbReference type="Proteomes" id="UP000011518"/>
    </source>
</evidence>
<dbReference type="FunCoup" id="L9KQH4">
    <property type="interactions" value="2356"/>
</dbReference>
<name>L9KQH4_TUPCH</name>
<keyword evidence="5" id="KW-1185">Reference proteome</keyword>
<dbReference type="PIRSF" id="PIRSF031066">
    <property type="entry name" value="Splicing_factor_SPF45"/>
    <property type="match status" value="1"/>
</dbReference>
<evidence type="ECO:0000259" key="3">
    <source>
        <dbReference type="PROSITE" id="PS50174"/>
    </source>
</evidence>
<feature type="compositionally biased region" description="Basic and acidic residues" evidence="2">
    <location>
        <begin position="182"/>
        <end position="200"/>
    </location>
</feature>
<keyword evidence="1" id="KW-0539">Nucleus</keyword>
<comment type="subcellular location">
    <subcellularLocation>
        <location evidence="1">Nucleus</location>
    </subcellularLocation>
</comment>
<dbReference type="PANTHER" id="PTHR13288:SF8">
    <property type="entry name" value="SPLICING FACTOR 45"/>
    <property type="match status" value="1"/>
</dbReference>
<dbReference type="SMART" id="SM00443">
    <property type="entry name" value="G_patch"/>
    <property type="match status" value="1"/>
</dbReference>
<dbReference type="Pfam" id="PF01585">
    <property type="entry name" value="G-patch"/>
    <property type="match status" value="1"/>
</dbReference>
<dbReference type="EMBL" id="KB320704">
    <property type="protein sequence ID" value="ELW65006.1"/>
    <property type="molecule type" value="Genomic_DNA"/>
</dbReference>
<feature type="region of interest" description="Disordered" evidence="2">
    <location>
        <begin position="114"/>
        <end position="228"/>
    </location>
</feature>
<evidence type="ECO:0000256" key="1">
    <source>
        <dbReference type="PIRNR" id="PIRNR031066"/>
    </source>
</evidence>
<dbReference type="GO" id="GO:0071011">
    <property type="term" value="C:precatalytic spliceosome"/>
    <property type="evidence" value="ECO:0007669"/>
    <property type="project" value="TreeGrafter"/>
</dbReference>
<dbReference type="GO" id="GO:0005654">
    <property type="term" value="C:nucleoplasm"/>
    <property type="evidence" value="ECO:0007669"/>
    <property type="project" value="UniProtKB-UniRule"/>
</dbReference>
<dbReference type="GO" id="GO:0000380">
    <property type="term" value="P:alternative mRNA splicing, via spliceosome"/>
    <property type="evidence" value="ECO:0007669"/>
    <property type="project" value="TreeGrafter"/>
</dbReference>
<keyword evidence="1" id="KW-0747">Spliceosome</keyword>
<gene>
    <name evidence="4" type="ORF">TREES_T100011937</name>
</gene>
<dbReference type="InterPro" id="IPR000467">
    <property type="entry name" value="G_patch_dom"/>
</dbReference>
<feature type="compositionally biased region" description="Basic and acidic residues" evidence="2">
    <location>
        <begin position="114"/>
        <end position="153"/>
    </location>
</feature>
<dbReference type="PANTHER" id="PTHR13288">
    <property type="entry name" value="SPLICING FACTOR 45 SPF45"/>
    <property type="match status" value="1"/>
</dbReference>
<feature type="domain" description="G-patch" evidence="3">
    <location>
        <begin position="294"/>
        <end position="334"/>
    </location>
</feature>
<protein>
    <recommendedName>
        <fullName evidence="1">Splicing factor 45</fullName>
    </recommendedName>
    <alternativeName>
        <fullName evidence="1">RNA-binding motif protein 17</fullName>
    </alternativeName>
</protein>
<proteinExistence type="predicted"/>
<dbReference type="Gene3D" id="3.30.70.330">
    <property type="match status" value="1"/>
</dbReference>
<feature type="region of interest" description="Disordered" evidence="2">
    <location>
        <begin position="253"/>
        <end position="292"/>
    </location>
</feature>
<comment type="subunit">
    <text evidence="1">Associates with the spliceosome.</text>
</comment>
<reference evidence="5" key="1">
    <citation type="submission" date="2012-07" db="EMBL/GenBank/DDBJ databases">
        <title>Genome of the Chinese tree shrew, a rising model animal genetically related to primates.</title>
        <authorList>
            <person name="Zhang G."/>
            <person name="Fan Y."/>
            <person name="Yao Y."/>
            <person name="Huang Z."/>
        </authorList>
    </citation>
    <scope>NUCLEOTIDE SEQUENCE [LARGE SCALE GENOMIC DNA]</scope>
</reference>
<reference evidence="5" key="2">
    <citation type="journal article" date="2013" name="Nat. Commun.">
        <title>Genome of the Chinese tree shrew.</title>
        <authorList>
            <person name="Fan Y."/>
            <person name="Huang Z.Y."/>
            <person name="Cao C.C."/>
            <person name="Chen C.S."/>
            <person name="Chen Y.X."/>
            <person name="Fan D.D."/>
            <person name="He J."/>
            <person name="Hou H.L."/>
            <person name="Hu L."/>
            <person name="Hu X.T."/>
            <person name="Jiang X.T."/>
            <person name="Lai R."/>
            <person name="Lang Y.S."/>
            <person name="Liang B."/>
            <person name="Liao S.G."/>
            <person name="Mu D."/>
            <person name="Ma Y.Y."/>
            <person name="Niu Y.Y."/>
            <person name="Sun X.Q."/>
            <person name="Xia J.Q."/>
            <person name="Xiao J."/>
            <person name="Xiong Z.Q."/>
            <person name="Xu L."/>
            <person name="Yang L."/>
            <person name="Zhang Y."/>
            <person name="Zhao W."/>
            <person name="Zhao X.D."/>
            <person name="Zheng Y.T."/>
            <person name="Zhou J.M."/>
            <person name="Zhu Y.B."/>
            <person name="Zhang G.J."/>
            <person name="Wang J."/>
            <person name="Yao Y.G."/>
        </authorList>
    </citation>
    <scope>NUCLEOTIDE SEQUENCE [LARGE SCALE GENOMIC DNA]</scope>
</reference>
<dbReference type="InterPro" id="IPR012677">
    <property type="entry name" value="Nucleotide-bd_a/b_plait_sf"/>
</dbReference>
<evidence type="ECO:0000256" key="2">
    <source>
        <dbReference type="SAM" id="MobiDB-lite"/>
    </source>
</evidence>
<dbReference type="STRING" id="246437.L9KQH4"/>
<dbReference type="Proteomes" id="UP000011518">
    <property type="component" value="Unassembled WGS sequence"/>
</dbReference>
<keyword evidence="1" id="KW-0694">RNA-binding</keyword>
<accession>L9KQH4</accession>
<dbReference type="GO" id="GO:0003723">
    <property type="term" value="F:RNA binding"/>
    <property type="evidence" value="ECO:0007669"/>
    <property type="project" value="UniProtKB-UniRule"/>
</dbReference>
<comment type="function">
    <text evidence="1">Splice factor that binds to the single-stranded 3'AG at the exon/intron border and promotes its utilization in the second catalytic step. Involved in the regulation of alternative splicing and the utilization of cryptic splice sites.</text>
</comment>
<feature type="region of interest" description="Disordered" evidence="2">
    <location>
        <begin position="57"/>
        <end position="84"/>
    </location>
</feature>
<dbReference type="AlphaFoldDB" id="L9KQH4"/>
<organism evidence="4 5">
    <name type="scientific">Tupaia chinensis</name>
    <name type="common">Chinese tree shrew</name>
    <name type="synonym">Tupaia belangeri chinensis</name>
    <dbReference type="NCBI Taxonomy" id="246437"/>
    <lineage>
        <taxon>Eukaryota</taxon>
        <taxon>Metazoa</taxon>
        <taxon>Chordata</taxon>
        <taxon>Craniata</taxon>
        <taxon>Vertebrata</taxon>
        <taxon>Euteleostomi</taxon>
        <taxon>Mammalia</taxon>
        <taxon>Eutheria</taxon>
        <taxon>Euarchontoglires</taxon>
        <taxon>Scandentia</taxon>
        <taxon>Tupaiidae</taxon>
        <taxon>Tupaia</taxon>
    </lineage>
</organism>
<keyword evidence="1" id="KW-0507">mRNA processing</keyword>
<keyword evidence="1" id="KW-0508">mRNA splicing</keyword>